<proteinExistence type="predicted"/>
<evidence type="ECO:0000313" key="1">
    <source>
        <dbReference type="EMBL" id="KAL0011261.1"/>
    </source>
</evidence>
<reference evidence="1 2" key="1">
    <citation type="submission" date="2024-01" db="EMBL/GenBank/DDBJ databases">
        <title>A telomere-to-telomere, gap-free genome of sweet tea (Lithocarpus litseifolius).</title>
        <authorList>
            <person name="Zhou J."/>
        </authorList>
    </citation>
    <scope>NUCLEOTIDE SEQUENCE [LARGE SCALE GENOMIC DNA]</scope>
    <source>
        <strain evidence="1">Zhou-2022a</strain>
        <tissue evidence="1">Leaf</tissue>
    </source>
</reference>
<dbReference type="PANTHER" id="PTHR35317">
    <property type="entry name" value="OS04G0629600 PROTEIN"/>
    <property type="match status" value="1"/>
</dbReference>
<accession>A0AAW2DLG9</accession>
<dbReference type="AlphaFoldDB" id="A0AAW2DLG9"/>
<protein>
    <submittedName>
        <fullName evidence="1">Uncharacterized protein</fullName>
    </submittedName>
</protein>
<evidence type="ECO:0000313" key="2">
    <source>
        <dbReference type="Proteomes" id="UP001459277"/>
    </source>
</evidence>
<dbReference type="EMBL" id="JAZDWU010000002">
    <property type="protein sequence ID" value="KAL0011261.1"/>
    <property type="molecule type" value="Genomic_DNA"/>
</dbReference>
<comment type="caution">
    <text evidence="1">The sequence shown here is derived from an EMBL/GenBank/DDBJ whole genome shotgun (WGS) entry which is preliminary data.</text>
</comment>
<dbReference type="Pfam" id="PF14223">
    <property type="entry name" value="Retrotran_gag_2"/>
    <property type="match status" value="1"/>
</dbReference>
<dbReference type="PANTHER" id="PTHR35317:SF35">
    <property type="entry name" value="DUF4219 DOMAIN-CONTAINING PROTEIN"/>
    <property type="match status" value="1"/>
</dbReference>
<keyword evidence="2" id="KW-1185">Reference proteome</keyword>
<name>A0AAW2DLG9_9ROSI</name>
<gene>
    <name evidence="1" type="ORF">SO802_006369</name>
</gene>
<organism evidence="1 2">
    <name type="scientific">Lithocarpus litseifolius</name>
    <dbReference type="NCBI Taxonomy" id="425828"/>
    <lineage>
        <taxon>Eukaryota</taxon>
        <taxon>Viridiplantae</taxon>
        <taxon>Streptophyta</taxon>
        <taxon>Embryophyta</taxon>
        <taxon>Tracheophyta</taxon>
        <taxon>Spermatophyta</taxon>
        <taxon>Magnoliopsida</taxon>
        <taxon>eudicotyledons</taxon>
        <taxon>Gunneridae</taxon>
        <taxon>Pentapetalae</taxon>
        <taxon>rosids</taxon>
        <taxon>fabids</taxon>
        <taxon>Fagales</taxon>
        <taxon>Fagaceae</taxon>
        <taxon>Lithocarpus</taxon>
    </lineage>
</organism>
<sequence length="76" mass="8610">MKETESIKDFNSRVAEIVNQIKSYGGKIQEKKLVEKMFQNLPKKFDHVVAAIEESKGLSVVTMNELMESLEAHEVG</sequence>
<dbReference type="Proteomes" id="UP001459277">
    <property type="component" value="Unassembled WGS sequence"/>
</dbReference>